<proteinExistence type="predicted"/>
<evidence type="ECO:0000313" key="4">
    <source>
        <dbReference type="Proteomes" id="UP001372338"/>
    </source>
</evidence>
<dbReference type="PANTHER" id="PTHR35482">
    <property type="entry name" value="CYTOCHROME C OXIDASE SUBUNIT"/>
    <property type="match status" value="1"/>
</dbReference>
<keyword evidence="2" id="KW-0472">Membrane</keyword>
<feature type="transmembrane region" description="Helical" evidence="2">
    <location>
        <begin position="445"/>
        <end position="464"/>
    </location>
</feature>
<dbReference type="Proteomes" id="UP001372338">
    <property type="component" value="Unassembled WGS sequence"/>
</dbReference>
<dbReference type="EMBL" id="JAYWIO010000006">
    <property type="protein sequence ID" value="KAK7257975.1"/>
    <property type="molecule type" value="Genomic_DNA"/>
</dbReference>
<keyword evidence="2" id="KW-0812">Transmembrane</keyword>
<keyword evidence="4" id="KW-1185">Reference proteome</keyword>
<evidence type="ECO:0000256" key="2">
    <source>
        <dbReference type="SAM" id="Phobius"/>
    </source>
</evidence>
<feature type="compositionally biased region" description="Polar residues" evidence="1">
    <location>
        <begin position="40"/>
        <end position="58"/>
    </location>
</feature>
<dbReference type="PANTHER" id="PTHR35482:SF1">
    <property type="entry name" value="CYTOCHROME C OXIDASE SUBUNIT"/>
    <property type="match status" value="1"/>
</dbReference>
<reference evidence="3 4" key="1">
    <citation type="submission" date="2024-01" db="EMBL/GenBank/DDBJ databases">
        <title>The genomes of 5 underutilized Papilionoideae crops provide insights into root nodulation and disease resistanc.</title>
        <authorList>
            <person name="Yuan L."/>
        </authorList>
    </citation>
    <scope>NUCLEOTIDE SEQUENCE [LARGE SCALE GENOMIC DNA]</scope>
    <source>
        <strain evidence="3">ZHUSHIDOU_FW_LH</strain>
        <tissue evidence="3">Leaf</tissue>
    </source>
</reference>
<feature type="region of interest" description="Disordered" evidence="1">
    <location>
        <begin position="36"/>
        <end position="64"/>
    </location>
</feature>
<comment type="caution">
    <text evidence="3">The sequence shown here is derived from an EMBL/GenBank/DDBJ whole genome shotgun (WGS) entry which is preliminary data.</text>
</comment>
<protein>
    <submittedName>
        <fullName evidence="3">Uncharacterized protein</fullName>
    </submittedName>
</protein>
<accession>A0AAN9EKC0</accession>
<evidence type="ECO:0000313" key="3">
    <source>
        <dbReference type="EMBL" id="KAK7257975.1"/>
    </source>
</evidence>
<evidence type="ECO:0000256" key="1">
    <source>
        <dbReference type="SAM" id="MobiDB-lite"/>
    </source>
</evidence>
<name>A0AAN9EKC0_CROPI</name>
<keyword evidence="2" id="KW-1133">Transmembrane helix</keyword>
<dbReference type="AlphaFoldDB" id="A0AAN9EKC0"/>
<sequence length="468" mass="51598">MACLQLQPPPSWFSPFNITSSSTSFKQLPLTKLSCALTPPSGSSNDETSEPSSTQDHQTAPVDPVKLAFSKAKAYKQQSIISKSDSSSRIDEQVIASDNSVKQKNVGDGMQKDLPDSVKIAMEKAKKYKQNKGIGVTDISTTAAETTQGLQRGIERASEKNVEDNSIGKKGGGLSVSKLDFVGLDFADKKTTRGLPPGLVPLSDSFSDGDFSEVELIVGDTSKFDAAAAAPKTQQPKEDEAELYKPKVSTWGVFPRPGNISKTFGGGRVIRPGEVLETEEEKAIKEARTKQLIAAYKKEIGLNIDPKLKSECEEALKDGDLLMNAGSLKEALPYYEKVMDKLTFKSELHGLAALQWSICQDSLNRSKEARSMYEKLQSHPNAKVNKKARQFMYSFQAMEMMKVTTGSPFYIKNTGFQNYFDAFIQNKSDYPREDDVVEESAMNQIFLYILFLVSPIFVVLLIAVQKKI</sequence>
<organism evidence="3 4">
    <name type="scientific">Crotalaria pallida</name>
    <name type="common">Smooth rattlebox</name>
    <name type="synonym">Crotalaria striata</name>
    <dbReference type="NCBI Taxonomy" id="3830"/>
    <lineage>
        <taxon>Eukaryota</taxon>
        <taxon>Viridiplantae</taxon>
        <taxon>Streptophyta</taxon>
        <taxon>Embryophyta</taxon>
        <taxon>Tracheophyta</taxon>
        <taxon>Spermatophyta</taxon>
        <taxon>Magnoliopsida</taxon>
        <taxon>eudicotyledons</taxon>
        <taxon>Gunneridae</taxon>
        <taxon>Pentapetalae</taxon>
        <taxon>rosids</taxon>
        <taxon>fabids</taxon>
        <taxon>Fabales</taxon>
        <taxon>Fabaceae</taxon>
        <taxon>Papilionoideae</taxon>
        <taxon>50 kb inversion clade</taxon>
        <taxon>genistoids sensu lato</taxon>
        <taxon>core genistoids</taxon>
        <taxon>Crotalarieae</taxon>
        <taxon>Crotalaria</taxon>
    </lineage>
</organism>
<gene>
    <name evidence="3" type="ORF">RIF29_32331</name>
</gene>